<evidence type="ECO:0000313" key="3">
    <source>
        <dbReference type="EMBL" id="TIX51221.1"/>
    </source>
</evidence>
<evidence type="ECO:0000313" key="4">
    <source>
        <dbReference type="Proteomes" id="UP000309389"/>
    </source>
</evidence>
<dbReference type="AlphaFoldDB" id="A0A4T3F393"/>
<feature type="domain" description="Inner membrane protein YgaP-like transmembrane" evidence="2">
    <location>
        <begin position="4"/>
        <end position="62"/>
    </location>
</feature>
<evidence type="ECO:0000256" key="1">
    <source>
        <dbReference type="SAM" id="Phobius"/>
    </source>
</evidence>
<dbReference type="OrthoDB" id="9804804at2"/>
<feature type="transmembrane region" description="Helical" evidence="1">
    <location>
        <begin position="12"/>
        <end position="29"/>
    </location>
</feature>
<dbReference type="Pfam" id="PF11127">
    <property type="entry name" value="YgaP-like_TM"/>
    <property type="match status" value="1"/>
</dbReference>
<keyword evidence="4" id="KW-1185">Reference proteome</keyword>
<organism evidence="3 4">
    <name type="scientific">Alteraurantiacibacter aquimixticola</name>
    <dbReference type="NCBI Taxonomy" id="2489173"/>
    <lineage>
        <taxon>Bacteria</taxon>
        <taxon>Pseudomonadati</taxon>
        <taxon>Pseudomonadota</taxon>
        <taxon>Alphaproteobacteria</taxon>
        <taxon>Sphingomonadales</taxon>
        <taxon>Erythrobacteraceae</taxon>
        <taxon>Alteraurantiacibacter</taxon>
    </lineage>
</organism>
<protein>
    <submittedName>
        <fullName evidence="3">DUF2892 domain-containing protein</fullName>
    </submittedName>
</protein>
<evidence type="ECO:0000259" key="2">
    <source>
        <dbReference type="Pfam" id="PF11127"/>
    </source>
</evidence>
<dbReference type="Proteomes" id="UP000309389">
    <property type="component" value="Unassembled WGS sequence"/>
</dbReference>
<proteinExistence type="predicted"/>
<name>A0A4T3F393_9SPHN</name>
<feature type="transmembrane region" description="Helical" evidence="1">
    <location>
        <begin position="35"/>
        <end position="55"/>
    </location>
</feature>
<dbReference type="EMBL" id="SSHH01000001">
    <property type="protein sequence ID" value="TIX51221.1"/>
    <property type="molecule type" value="Genomic_DNA"/>
</dbReference>
<keyword evidence="1" id="KW-0812">Transmembrane</keyword>
<comment type="caution">
    <text evidence="3">The sequence shown here is derived from an EMBL/GenBank/DDBJ whole genome shotgun (WGS) entry which is preliminary data.</text>
</comment>
<dbReference type="RefSeq" id="WP_136691923.1">
    <property type="nucleotide sequence ID" value="NZ_SSHH01000001.1"/>
</dbReference>
<reference evidence="3 4" key="1">
    <citation type="submission" date="2019-04" db="EMBL/GenBank/DDBJ databases">
        <title>Altererythrobacter aquimixticola sp. nov., isolated from sediment of junction between the ocean and a freshwater spring.</title>
        <authorList>
            <person name="Yoon J.-H."/>
        </authorList>
    </citation>
    <scope>NUCLEOTIDE SEQUENCE [LARGE SCALE GENOMIC DNA]</scope>
    <source>
        <strain evidence="3 4">SSKS-13</strain>
    </source>
</reference>
<keyword evidence="1" id="KW-1133">Transmembrane helix</keyword>
<keyword evidence="1" id="KW-0472">Membrane</keyword>
<sequence>MFATNVGSTDRILRMIVGVILIALVFVGPQTPWGWIGIIPLATGFLRTCPLYSLIGVNTCKK</sequence>
<gene>
    <name evidence="3" type="ORF">E5222_01755</name>
</gene>
<accession>A0A4T3F393</accession>
<dbReference type="InterPro" id="IPR021309">
    <property type="entry name" value="YgaP-like_TM"/>
</dbReference>